<accession>A0A9W9D901</accession>
<reference evidence="2" key="1">
    <citation type="submission" date="2022-10" db="EMBL/GenBank/DDBJ databases">
        <title>Tapping the CABI collections for fungal endophytes: first genome assemblies for Collariella, Neodidymelliopsis, Ascochyta clinopodiicola, Didymella pomorum, Didymosphaeria variabile, Neocosmospora piperis and Neocucurbitaria cava.</title>
        <authorList>
            <person name="Hill R."/>
        </authorList>
    </citation>
    <scope>NUCLEOTIDE SEQUENCE</scope>
    <source>
        <strain evidence="2">IMI 355091</strain>
    </source>
</reference>
<proteinExistence type="predicted"/>
<keyword evidence="1" id="KW-0175">Coiled coil</keyword>
<dbReference type="OrthoDB" id="10489483at2759"/>
<evidence type="ECO:0000313" key="2">
    <source>
        <dbReference type="EMBL" id="KAJ4408824.1"/>
    </source>
</evidence>
<name>A0A9W9D901_9PLEO</name>
<organism evidence="2 3">
    <name type="scientific">Didymella pomorum</name>
    <dbReference type="NCBI Taxonomy" id="749634"/>
    <lineage>
        <taxon>Eukaryota</taxon>
        <taxon>Fungi</taxon>
        <taxon>Dikarya</taxon>
        <taxon>Ascomycota</taxon>
        <taxon>Pezizomycotina</taxon>
        <taxon>Dothideomycetes</taxon>
        <taxon>Pleosporomycetidae</taxon>
        <taxon>Pleosporales</taxon>
        <taxon>Pleosporineae</taxon>
        <taxon>Didymellaceae</taxon>
        <taxon>Didymella</taxon>
    </lineage>
</organism>
<feature type="coiled-coil region" evidence="1">
    <location>
        <begin position="23"/>
        <end position="74"/>
    </location>
</feature>
<protein>
    <submittedName>
        <fullName evidence="2">Uncharacterized protein</fullName>
    </submittedName>
</protein>
<evidence type="ECO:0000256" key="1">
    <source>
        <dbReference type="SAM" id="Coils"/>
    </source>
</evidence>
<evidence type="ECO:0000313" key="3">
    <source>
        <dbReference type="Proteomes" id="UP001140510"/>
    </source>
</evidence>
<sequence length="229" mass="26680">MSRVLRQLAAEVEQLEGESGYQSGQLEDAREEYEDQEQELEVTSYELERTRKKLMKAEQELEATRQELGAERQDRLDFAKEAATMLREVEDAVIGHTISNPSIQFFRLYVIRPVYTRNWELSWCSVLNSARDPELVDYIRAFLEAIEDRKKLIENHPQMDPSEKDLLLQNLVASIWAQATAIGGDQFRLDGQIASRSDLDVMQALNENNEEDLRERVRKFERRAEEEAL</sequence>
<gene>
    <name evidence="2" type="ORF">N0V91_003080</name>
</gene>
<dbReference type="EMBL" id="JAPEVA010000014">
    <property type="protein sequence ID" value="KAJ4408824.1"/>
    <property type="molecule type" value="Genomic_DNA"/>
</dbReference>
<dbReference type="AlphaFoldDB" id="A0A9W9D901"/>
<dbReference type="Proteomes" id="UP001140510">
    <property type="component" value="Unassembled WGS sequence"/>
</dbReference>
<comment type="caution">
    <text evidence="2">The sequence shown here is derived from an EMBL/GenBank/DDBJ whole genome shotgun (WGS) entry which is preliminary data.</text>
</comment>
<keyword evidence="3" id="KW-1185">Reference proteome</keyword>